<dbReference type="Proteomes" id="UP000006512">
    <property type="component" value="Unassembled WGS sequence"/>
</dbReference>
<organism evidence="1 2">
    <name type="scientific">Asticcacaulis biprosthecium C19</name>
    <dbReference type="NCBI Taxonomy" id="715226"/>
    <lineage>
        <taxon>Bacteria</taxon>
        <taxon>Pseudomonadati</taxon>
        <taxon>Pseudomonadota</taxon>
        <taxon>Alphaproteobacteria</taxon>
        <taxon>Caulobacterales</taxon>
        <taxon>Caulobacteraceae</taxon>
        <taxon>Asticcacaulis</taxon>
    </lineage>
</organism>
<dbReference type="STRING" id="715226.ABI_33190"/>
<dbReference type="AlphaFoldDB" id="F4QQ14"/>
<evidence type="ECO:0000313" key="1">
    <source>
        <dbReference type="EMBL" id="EGF90301.1"/>
    </source>
</evidence>
<gene>
    <name evidence="1" type="ORF">ABI_33190</name>
</gene>
<proteinExistence type="predicted"/>
<dbReference type="InterPro" id="IPR011055">
    <property type="entry name" value="Dup_hybrid_motif"/>
</dbReference>
<accession>F4QQ14</accession>
<keyword evidence="2" id="KW-1185">Reference proteome</keyword>
<dbReference type="EMBL" id="GL883079">
    <property type="protein sequence ID" value="EGF90301.1"/>
    <property type="molecule type" value="Genomic_DNA"/>
</dbReference>
<dbReference type="Gene3D" id="2.70.70.10">
    <property type="entry name" value="Glucose Permease (Domain IIA)"/>
    <property type="match status" value="1"/>
</dbReference>
<protein>
    <submittedName>
        <fullName evidence="1">Peptidase M23B</fullName>
    </submittedName>
</protein>
<sequence>MSRNNGSGGGGAVIAVIILILALGLLYQCQGAKYGLPVIPMGAGASSSSAAPPVSGESEVSGTASVDASVESSVAPGGFTYLPATDLLPWSWSSSTVPLPWAATSNNDPGYKANVNVDNWSPAMCFPIEGKAYANSQVYRPGGEGFATPEALASKAQYDAWYNKAYSNPKQSGWLAAYNNLRGTSCDPSNYQYPWRDNFCEKRSGENALCHSAKGHQGQDIRPETCQKSVHWAVAAEDSVVKDVGSYTLTLRAVNPPYRIYRYLHMDPDFIAHWQPLEGTTTMVKAGRRLGQVGDFGPGGTSYTTVHLHFEIRLSVAEQVNGTLRPLNTFVPPYNALVTSYERKLAGNGCAVLPW</sequence>
<reference evidence="2" key="1">
    <citation type="submission" date="2011-03" db="EMBL/GenBank/DDBJ databases">
        <title>Draft genome sequence of Brevundimonas diminuta.</title>
        <authorList>
            <person name="Brown P.J.B."/>
            <person name="Buechlein A."/>
            <person name="Hemmerich C."/>
            <person name="Brun Y.V."/>
        </authorList>
    </citation>
    <scope>NUCLEOTIDE SEQUENCE [LARGE SCALE GENOMIC DNA]</scope>
    <source>
        <strain evidence="2">C19</strain>
    </source>
</reference>
<dbReference type="RefSeq" id="WP_006274101.1">
    <property type="nucleotide sequence ID" value="NZ_GL883079.1"/>
</dbReference>
<dbReference type="OrthoDB" id="7172069at2"/>
<evidence type="ECO:0000313" key="2">
    <source>
        <dbReference type="Proteomes" id="UP000006512"/>
    </source>
</evidence>
<dbReference type="HOGENOM" id="CLU_779988_0_0_5"/>
<name>F4QQ14_9CAUL</name>
<dbReference type="eggNOG" id="COG0739">
    <property type="taxonomic scope" value="Bacteria"/>
</dbReference>